<accession>A0A0D2NTN5</accession>
<dbReference type="EMBL" id="KN817552">
    <property type="protein sequence ID" value="KJA22184.1"/>
    <property type="molecule type" value="Genomic_DNA"/>
</dbReference>
<dbReference type="AlphaFoldDB" id="A0A0D2NTN5"/>
<organism evidence="1 2">
    <name type="scientific">Hypholoma sublateritium (strain FD-334 SS-4)</name>
    <dbReference type="NCBI Taxonomy" id="945553"/>
    <lineage>
        <taxon>Eukaryota</taxon>
        <taxon>Fungi</taxon>
        <taxon>Dikarya</taxon>
        <taxon>Basidiomycota</taxon>
        <taxon>Agaricomycotina</taxon>
        <taxon>Agaricomycetes</taxon>
        <taxon>Agaricomycetidae</taxon>
        <taxon>Agaricales</taxon>
        <taxon>Agaricineae</taxon>
        <taxon>Strophariaceae</taxon>
        <taxon>Hypholoma</taxon>
    </lineage>
</organism>
<protein>
    <submittedName>
        <fullName evidence="1">Uncharacterized protein</fullName>
    </submittedName>
</protein>
<keyword evidence="2" id="KW-1185">Reference proteome</keyword>
<dbReference type="OrthoDB" id="3270395at2759"/>
<sequence>MRILQEHPESNVALNDGFALEFCRLVEDNRTGELRDRNHNLNAPPSLIGVDIVEDSSLFVSKVVNRTSYHVYPALFYFDNCDFSIQCLYQPPSAGNNTVDPPLKANQTLIIGNGSQGLAPFVVGVRRPRTLETGYLKLFISSTYVDLSDIPHRSLFNPSTTRGLVPYVWKQLEIFGSFMIPFVVRPEAPDQRTQGSGSRTRGEPQIQVSFKDSSAWGTVVSNSWALFYTLEMICHYFQFTPSPDHAPPTRSINERSRQVHDMEHSLQEMENVITELQCQQTRSAAQLDSIWVDLAQMETAMESLWQL</sequence>
<proteinExistence type="predicted"/>
<dbReference type="Proteomes" id="UP000054270">
    <property type="component" value="Unassembled WGS sequence"/>
</dbReference>
<reference evidence="2" key="1">
    <citation type="submission" date="2014-04" db="EMBL/GenBank/DDBJ databases">
        <title>Evolutionary Origins and Diversification of the Mycorrhizal Mutualists.</title>
        <authorList>
            <consortium name="DOE Joint Genome Institute"/>
            <consortium name="Mycorrhizal Genomics Consortium"/>
            <person name="Kohler A."/>
            <person name="Kuo A."/>
            <person name="Nagy L.G."/>
            <person name="Floudas D."/>
            <person name="Copeland A."/>
            <person name="Barry K.W."/>
            <person name="Cichocki N."/>
            <person name="Veneault-Fourrey C."/>
            <person name="LaButti K."/>
            <person name="Lindquist E.A."/>
            <person name="Lipzen A."/>
            <person name="Lundell T."/>
            <person name="Morin E."/>
            <person name="Murat C."/>
            <person name="Riley R."/>
            <person name="Ohm R."/>
            <person name="Sun H."/>
            <person name="Tunlid A."/>
            <person name="Henrissat B."/>
            <person name="Grigoriev I.V."/>
            <person name="Hibbett D.S."/>
            <person name="Martin F."/>
        </authorList>
    </citation>
    <scope>NUCLEOTIDE SEQUENCE [LARGE SCALE GENOMIC DNA]</scope>
    <source>
        <strain evidence="2">FD-334 SS-4</strain>
    </source>
</reference>
<gene>
    <name evidence="1" type="ORF">HYPSUDRAFT_669447</name>
</gene>
<evidence type="ECO:0000313" key="1">
    <source>
        <dbReference type="EMBL" id="KJA22184.1"/>
    </source>
</evidence>
<name>A0A0D2NTN5_HYPSF</name>
<evidence type="ECO:0000313" key="2">
    <source>
        <dbReference type="Proteomes" id="UP000054270"/>
    </source>
</evidence>